<reference evidence="2" key="2">
    <citation type="submission" date="2021-03" db="EMBL/GenBank/DDBJ databases">
        <authorList>
            <person name="Alouane T."/>
            <person name="Langin T."/>
            <person name="Bonhomme L."/>
        </authorList>
    </citation>
    <scope>NUCLEOTIDE SEQUENCE</scope>
    <source>
        <strain evidence="2">MDC_Fg202</strain>
    </source>
</reference>
<organism evidence="2 4">
    <name type="scientific">Gibberella zeae</name>
    <name type="common">Wheat head blight fungus</name>
    <name type="synonym">Fusarium graminearum</name>
    <dbReference type="NCBI Taxonomy" id="5518"/>
    <lineage>
        <taxon>Eukaryota</taxon>
        <taxon>Fungi</taxon>
        <taxon>Dikarya</taxon>
        <taxon>Ascomycota</taxon>
        <taxon>Pezizomycotina</taxon>
        <taxon>Sordariomycetes</taxon>
        <taxon>Hypocreomycetidae</taxon>
        <taxon>Hypocreales</taxon>
        <taxon>Nectriaceae</taxon>
        <taxon>Fusarium</taxon>
    </lineage>
</organism>
<evidence type="ECO:0000313" key="4">
    <source>
        <dbReference type="Proteomes" id="UP000746612"/>
    </source>
</evidence>
<dbReference type="PANTHER" id="PTHR37988:SF1">
    <property type="entry name" value="UPF0592 MEMBRANE PROTEIN C7D4.03C"/>
    <property type="match status" value="1"/>
</dbReference>
<dbReference type="InterPro" id="IPR013887">
    <property type="entry name" value="UPF0592"/>
</dbReference>
<feature type="compositionally biased region" description="Polar residues" evidence="1">
    <location>
        <begin position="337"/>
        <end position="357"/>
    </location>
</feature>
<dbReference type="EMBL" id="CAAKMV010000130">
    <property type="protein sequence ID" value="VIO57619.1"/>
    <property type="molecule type" value="Genomic_DNA"/>
</dbReference>
<proteinExistence type="predicted"/>
<evidence type="ECO:0000256" key="1">
    <source>
        <dbReference type="SAM" id="MobiDB-lite"/>
    </source>
</evidence>
<gene>
    <name evidence="3" type="ORF">FUG_LOCUS257735</name>
    <name evidence="2" type="ORF">MDCFG202_LOCUS20948</name>
</gene>
<feature type="region of interest" description="Disordered" evidence="1">
    <location>
        <begin position="1014"/>
        <end position="1052"/>
    </location>
</feature>
<feature type="compositionally biased region" description="Low complexity" evidence="1">
    <location>
        <begin position="42"/>
        <end position="85"/>
    </location>
</feature>
<feature type="compositionally biased region" description="Low complexity" evidence="1">
    <location>
        <begin position="1027"/>
        <end position="1040"/>
    </location>
</feature>
<dbReference type="Pfam" id="PF08578">
    <property type="entry name" value="DUF1765"/>
    <property type="match status" value="1"/>
</dbReference>
<feature type="compositionally biased region" description="Low complexity" evidence="1">
    <location>
        <begin position="315"/>
        <end position="336"/>
    </location>
</feature>
<evidence type="ECO:0000313" key="2">
    <source>
        <dbReference type="EMBL" id="CAG1964543.1"/>
    </source>
</evidence>
<name>A0A4U9FK18_GIBZA</name>
<feature type="region of interest" description="Disordered" evidence="1">
    <location>
        <begin position="129"/>
        <end position="287"/>
    </location>
</feature>
<protein>
    <submittedName>
        <fullName evidence="2">Uncharacterized protein</fullName>
    </submittedName>
</protein>
<accession>A0A4U9FK18</accession>
<dbReference type="EMBL" id="CAJPIJ010000055">
    <property type="protein sequence ID" value="CAG1964543.1"/>
    <property type="molecule type" value="Genomic_DNA"/>
</dbReference>
<feature type="compositionally biased region" description="Basic and acidic residues" evidence="1">
    <location>
        <begin position="238"/>
        <end position="252"/>
    </location>
</feature>
<feature type="region of interest" description="Disordered" evidence="1">
    <location>
        <begin position="42"/>
        <end position="91"/>
    </location>
</feature>
<feature type="non-terminal residue" evidence="2">
    <location>
        <position position="1264"/>
    </location>
</feature>
<dbReference type="Proteomes" id="UP000746612">
    <property type="component" value="Unassembled WGS sequence"/>
</dbReference>
<evidence type="ECO:0000313" key="3">
    <source>
        <dbReference type="EMBL" id="VIO57619.1"/>
    </source>
</evidence>
<sequence>PSPAQPTHKLGGRILRPPPYEFPVNHLLCLAAPPPRLVRGDPMTGPTMMMAPAVEPSSSFPRSQSSPDLLSLSSLENPSSSTTTSIPQRENISDIQSLPNFDLPTFNVDFNLDTNLDTVVFQPDEQRAEIKAPQPPSIVETKEAPEEPSPFRHARKRTSSLIDTRGWLPGSKSTSDLHNLGEEPPRPTTSAGDKKFGDGSIGNLKPVEKPLTKSESFVNFAKRSWRPSRSPSPMKSADTAKENDELSGRNRSESTTSMKLTKTRKRPGLTVDQVDKNKSSESLKSSAPKAFSRASSYFSKLKSKQAGLSKLNTNTDSDTSCASSATSLAPPASTTTEDPTPQSSAYDTTSATTVTDESSVEMPPQQRDVLWSSFKAIDEDFKGFLAKSTAQRMSQVQTQLLPFLRSTMNHESTKKLCAEDVDRRATILNKWWITILEMLDGQAPQPVPGVDRPVLFDVATLLMTRLEWRQATSYFLPLVDRSPAEKVRARSMTNSSNSSVTSSQAAFLEESAEHSVRTMFVTNLVKQMGFVVDKLSLRHTPASLVNFAGKACAYAFFFAPGVADILIRLWGLSPELIRRVADDLGLPKKNIGESDDIAALFPPTIGVFAWTSPKGMWDSLKKVPRLPMLVSRIPWTGPWAARWKGRDTDVFFIFLKYFHILSEQFMPPGLPLLEKARSPGFALVQAQLLYVLDTTIHRQAPMDGGFNPAAMDGMPGADAAMALPLPLNNVMRGMSENRCIMLLKDYLSDDSLEIAGARHTFAETFATMMKAATRRVSMYNHPACFTLCDFLEEVLVLYSEFEDPDSSDSYLDWPFWFDVCQKIMGSFNTMSEIRMMALIYSIWDAISRDPVRKLAVCKDWLLTEETFNEFFNHWCPMVRAYYQRLLSWRMCRDSGTLDEVDGQIFVLVAERLQTTWSHYLHIKHAAESEGRMVPSTAPVNPAPGKRFMIIRQEINVPQPGLYMGSFDSFAKLPNSEASVLNGLPPDASRQDGKKRWSLLGKVLSLGGNTNAGWDDDFQTVRRETAESRTSTSSRASNTNNYKHRVSEDDSLYSQPTYEEPKYVFKFVLAWQQQAGPLRERFLTRPRLPGPAESRISGPLKVNGITRKFSGSPQQGLIDNAKNASLLDSAAEKSGPPRLELTLSGSSDDSDKSLGIKGSPSLAPSPVLSPSPALSQPPSQSQSPSPSPSPQPNTGSYTDTPVHPVKPTGLYVKNSVYAGRALAEWAQVIFECNNFIERRRDEGMVNLGDVEIPVLGVEGFRKVGG</sequence>
<dbReference type="AlphaFoldDB" id="A0A4U9FK18"/>
<feature type="region of interest" description="Disordered" evidence="1">
    <location>
        <begin position="1129"/>
        <end position="1202"/>
    </location>
</feature>
<feature type="compositionally biased region" description="Low complexity" evidence="1">
    <location>
        <begin position="1154"/>
        <end position="1183"/>
    </location>
</feature>
<dbReference type="PANTHER" id="PTHR37988">
    <property type="entry name" value="UPF0592 MEMBRANE PROTEIN C7D4.03C"/>
    <property type="match status" value="1"/>
</dbReference>
<reference evidence="3" key="1">
    <citation type="submission" date="2019-04" db="EMBL/GenBank/DDBJ databases">
        <authorList>
            <person name="Melise S."/>
            <person name="Noan J."/>
            <person name="Okalmin O."/>
        </authorList>
    </citation>
    <scope>NUCLEOTIDE SEQUENCE</scope>
    <source>
        <strain evidence="3">FN9</strain>
    </source>
</reference>
<feature type="region of interest" description="Disordered" evidence="1">
    <location>
        <begin position="309"/>
        <end position="364"/>
    </location>
</feature>